<dbReference type="GO" id="GO:0008897">
    <property type="term" value="F:holo-[acyl-carrier-protein] synthase activity"/>
    <property type="evidence" value="ECO:0007669"/>
    <property type="project" value="UniProtKB-EC"/>
</dbReference>
<evidence type="ECO:0000256" key="6">
    <source>
        <dbReference type="ARBA" id="ARBA00033443"/>
    </source>
</evidence>
<evidence type="ECO:0000256" key="7">
    <source>
        <dbReference type="ARBA" id="ARBA00048641"/>
    </source>
</evidence>
<proteinExistence type="inferred from homology"/>
<accession>A0AAR5PQZ3</accession>
<dbReference type="GO" id="GO:0000287">
    <property type="term" value="F:magnesium ion binding"/>
    <property type="evidence" value="ECO:0007669"/>
    <property type="project" value="InterPro"/>
</dbReference>
<dbReference type="InterPro" id="IPR050559">
    <property type="entry name" value="P-Pant_transferase_sf"/>
</dbReference>
<dbReference type="EC" id="2.7.8.7" evidence="2"/>
<dbReference type="Proteomes" id="UP000019118">
    <property type="component" value="Unassembled WGS sequence"/>
</dbReference>
<evidence type="ECO:0000313" key="12">
    <source>
        <dbReference type="Proteomes" id="UP000019118"/>
    </source>
</evidence>
<evidence type="ECO:0000256" key="8">
    <source>
        <dbReference type="ARBA" id="ARBA00048794"/>
    </source>
</evidence>
<feature type="domain" description="4'-phosphopantetheinyl transferase N-terminal" evidence="10">
    <location>
        <begin position="13"/>
        <end position="105"/>
    </location>
</feature>
<dbReference type="EnsemblMetazoa" id="XM_019907803.1">
    <property type="protein sequence ID" value="XP_019763362.1"/>
    <property type="gene ID" value="LOC109539808"/>
</dbReference>
<comment type="catalytic activity">
    <reaction evidence="8">
        <text>apo-[ACP] + acetyl-CoA = acetyl-[ACP] + adenosine 3',5'-bisphosphate + H(+)</text>
        <dbReference type="Rhea" id="RHEA:46564"/>
        <dbReference type="Rhea" id="RHEA-COMP:9621"/>
        <dbReference type="Rhea" id="RHEA-COMP:9690"/>
        <dbReference type="ChEBI" id="CHEBI:15378"/>
        <dbReference type="ChEBI" id="CHEBI:29999"/>
        <dbReference type="ChEBI" id="CHEBI:57288"/>
        <dbReference type="ChEBI" id="CHEBI:58343"/>
        <dbReference type="ChEBI" id="CHEBI:78446"/>
    </reaction>
    <physiologicalReaction direction="left-to-right" evidence="8">
        <dbReference type="Rhea" id="RHEA:46565"/>
    </physiologicalReaction>
</comment>
<evidence type="ECO:0000259" key="9">
    <source>
        <dbReference type="Pfam" id="PF01648"/>
    </source>
</evidence>
<reference evidence="11" key="2">
    <citation type="submission" date="2024-08" db="UniProtKB">
        <authorList>
            <consortium name="EnsemblMetazoa"/>
        </authorList>
    </citation>
    <scope>IDENTIFICATION</scope>
</reference>
<keyword evidence="4" id="KW-0808">Transferase</keyword>
<evidence type="ECO:0000256" key="2">
    <source>
        <dbReference type="ARBA" id="ARBA00013172"/>
    </source>
</evidence>
<dbReference type="InterPro" id="IPR037143">
    <property type="entry name" value="4-PPantetheinyl_Trfase_dom_sf"/>
</dbReference>
<dbReference type="SUPFAM" id="SSF56214">
    <property type="entry name" value="4'-phosphopantetheinyl transferase"/>
    <property type="match status" value="2"/>
</dbReference>
<dbReference type="InterPro" id="IPR055066">
    <property type="entry name" value="AASDHPPT_N"/>
</dbReference>
<dbReference type="GO" id="GO:0005829">
    <property type="term" value="C:cytosol"/>
    <property type="evidence" value="ECO:0007669"/>
    <property type="project" value="TreeGrafter"/>
</dbReference>
<dbReference type="PANTHER" id="PTHR12215:SF10">
    <property type="entry name" value="L-AMINOADIPATE-SEMIALDEHYDE DEHYDROGENASE-PHOSPHOPANTETHEINYL TRANSFERASE"/>
    <property type="match status" value="1"/>
</dbReference>
<dbReference type="Gene3D" id="3.90.470.20">
    <property type="entry name" value="4'-phosphopantetheinyl transferase domain"/>
    <property type="match status" value="2"/>
</dbReference>
<dbReference type="InterPro" id="IPR008278">
    <property type="entry name" value="4-PPantetheinyl_Trfase_dom"/>
</dbReference>
<dbReference type="AlphaFoldDB" id="A0AAR5PQZ3"/>
<sequence>MAPSSVRWYFNLSKWSPTYQELLLATACIQPEEKLRLGKFVFKKDFKSSLIGRLMMRKFVSESCGLNYAALRFSRQEKGRPGLETPEKVSFNVSHHGDYTVLAGELGDALLGVDVMKLEYTGGKPLSEFFRIMNRNFSTLEWRQIYAPKSPAEQLNMFCRLWALKESYTKAIGLGITMKLSEISFKISSPLTKERFTCDSKLFVDGEELTGWAFHEVLLDDFHCVAVATDRPVDEVQFKELDFSELVRNAEAFQLPDESYCLDYFKKAEKPC</sequence>
<evidence type="ECO:0000313" key="11">
    <source>
        <dbReference type="EnsemblMetazoa" id="XP_019763362.1"/>
    </source>
</evidence>
<name>A0AAR5PQZ3_DENPD</name>
<evidence type="ECO:0000259" key="10">
    <source>
        <dbReference type="Pfam" id="PF22624"/>
    </source>
</evidence>
<comment type="catalytic activity">
    <reaction evidence="7">
        <text>apo-[ACP] + CoA = holo-[ACP] + adenosine 3',5'-bisphosphate + H(+)</text>
        <dbReference type="Rhea" id="RHEA:12068"/>
        <dbReference type="Rhea" id="RHEA-COMP:9685"/>
        <dbReference type="Rhea" id="RHEA-COMP:9690"/>
        <dbReference type="ChEBI" id="CHEBI:15378"/>
        <dbReference type="ChEBI" id="CHEBI:29999"/>
        <dbReference type="ChEBI" id="CHEBI:57287"/>
        <dbReference type="ChEBI" id="CHEBI:58343"/>
        <dbReference type="ChEBI" id="CHEBI:64479"/>
        <dbReference type="EC" id="2.7.8.7"/>
    </reaction>
    <physiologicalReaction direction="left-to-right" evidence="7">
        <dbReference type="Rhea" id="RHEA:12069"/>
    </physiologicalReaction>
</comment>
<dbReference type="Pfam" id="PF01648">
    <property type="entry name" value="ACPS"/>
    <property type="match status" value="1"/>
</dbReference>
<protein>
    <recommendedName>
        <fullName evidence="3">L-aminoadipate-semialdehyde dehydrogenase-phosphopantetheinyl transferase</fullName>
        <ecNumber evidence="2">2.7.8.7</ecNumber>
    </recommendedName>
    <alternativeName>
        <fullName evidence="5">4'-phosphopantetheinyl transferase</fullName>
    </alternativeName>
    <alternativeName>
        <fullName evidence="6">Alpha-aminoadipic semialdehyde dehydrogenase-phosphopantetheinyl transferase</fullName>
    </alternativeName>
</protein>
<evidence type="ECO:0000256" key="1">
    <source>
        <dbReference type="ARBA" id="ARBA00006195"/>
    </source>
</evidence>
<evidence type="ECO:0000256" key="3">
    <source>
        <dbReference type="ARBA" id="ARBA00016301"/>
    </source>
</evidence>
<dbReference type="GeneID" id="109539808"/>
<dbReference type="PANTHER" id="PTHR12215">
    <property type="entry name" value="PHOSPHOPANTETHEINE TRANSFERASE"/>
    <property type="match status" value="1"/>
</dbReference>
<comment type="similarity">
    <text evidence="1">Belongs to the P-Pant transferase superfamily. AcpS family.</text>
</comment>
<dbReference type="Pfam" id="PF22624">
    <property type="entry name" value="AASDHPPT_N"/>
    <property type="match status" value="1"/>
</dbReference>
<dbReference type="GO" id="GO:0019878">
    <property type="term" value="P:lysine biosynthetic process via aminoadipic acid"/>
    <property type="evidence" value="ECO:0007669"/>
    <property type="project" value="TreeGrafter"/>
</dbReference>
<organism evidence="11 12">
    <name type="scientific">Dendroctonus ponderosae</name>
    <name type="common">Mountain pine beetle</name>
    <dbReference type="NCBI Taxonomy" id="77166"/>
    <lineage>
        <taxon>Eukaryota</taxon>
        <taxon>Metazoa</taxon>
        <taxon>Ecdysozoa</taxon>
        <taxon>Arthropoda</taxon>
        <taxon>Hexapoda</taxon>
        <taxon>Insecta</taxon>
        <taxon>Pterygota</taxon>
        <taxon>Neoptera</taxon>
        <taxon>Endopterygota</taxon>
        <taxon>Coleoptera</taxon>
        <taxon>Polyphaga</taxon>
        <taxon>Cucujiformia</taxon>
        <taxon>Curculionidae</taxon>
        <taxon>Scolytinae</taxon>
        <taxon>Dendroctonus</taxon>
    </lineage>
</organism>
<keyword evidence="12" id="KW-1185">Reference proteome</keyword>
<evidence type="ECO:0000256" key="5">
    <source>
        <dbReference type="ARBA" id="ARBA00030484"/>
    </source>
</evidence>
<evidence type="ECO:0000256" key="4">
    <source>
        <dbReference type="ARBA" id="ARBA00022679"/>
    </source>
</evidence>
<reference evidence="12" key="1">
    <citation type="journal article" date="2013" name="Genome Biol.">
        <title>Draft genome of the mountain pine beetle, Dendroctonus ponderosae Hopkins, a major forest pest.</title>
        <authorList>
            <person name="Keeling C.I."/>
            <person name="Yuen M.M."/>
            <person name="Liao N.Y."/>
            <person name="Docking T.R."/>
            <person name="Chan S.K."/>
            <person name="Taylor G.A."/>
            <person name="Palmquist D.L."/>
            <person name="Jackman S.D."/>
            <person name="Nguyen A."/>
            <person name="Li M."/>
            <person name="Henderson H."/>
            <person name="Janes J.K."/>
            <person name="Zhao Y."/>
            <person name="Pandoh P."/>
            <person name="Moore R."/>
            <person name="Sperling F.A."/>
            <person name="Huber D.P."/>
            <person name="Birol I."/>
            <person name="Jones S.J."/>
            <person name="Bohlmann J."/>
        </authorList>
    </citation>
    <scope>NUCLEOTIDE SEQUENCE</scope>
</reference>
<feature type="domain" description="4'-phosphopantetheinyl transferase" evidence="9">
    <location>
        <begin position="111"/>
        <end position="196"/>
    </location>
</feature>
<dbReference type="FunFam" id="3.90.470.20:FF:000003">
    <property type="entry name" value="L-aminoadipate-semialdehyde dehydrogenase-phosphopantetheinyl transferase"/>
    <property type="match status" value="1"/>
</dbReference>
<dbReference type="KEGG" id="dpa:109539808"/>